<feature type="domain" description="YheO-like" evidence="1">
    <location>
        <begin position="11"/>
        <end position="117"/>
    </location>
</feature>
<dbReference type="EMBL" id="ADLK01000066">
    <property type="protein sequence ID" value="KMW09298.1"/>
    <property type="molecule type" value="Genomic_DNA"/>
</dbReference>
<protein>
    <recommendedName>
        <fullName evidence="5">YheO-like domain-containing protein</fullName>
    </recommendedName>
</protein>
<evidence type="ECO:0000313" key="3">
    <source>
        <dbReference type="EMBL" id="KMW09298.1"/>
    </source>
</evidence>
<name>A0A0J9B824_9FIRM</name>
<dbReference type="Pfam" id="PF08348">
    <property type="entry name" value="PAS_6"/>
    <property type="match status" value="1"/>
</dbReference>
<dbReference type="PANTHER" id="PTHR35568">
    <property type="entry name" value="TRANSCRIPTIONAL REGULATOR DAUR"/>
    <property type="match status" value="1"/>
</dbReference>
<reference evidence="3 4" key="1">
    <citation type="submission" date="2011-04" db="EMBL/GenBank/DDBJ databases">
        <title>The Genome Sequence of Clostridium citroniae WAL-19142.</title>
        <authorList>
            <consortium name="The Broad Institute Genome Sequencing Platform"/>
            <person name="Earl A."/>
            <person name="Ward D."/>
            <person name="Feldgarden M."/>
            <person name="Gevers D."/>
            <person name="Warren Y.A."/>
            <person name="Tyrrell K.L."/>
            <person name="Citron D.M."/>
            <person name="Goldstein E.J."/>
            <person name="Daigneault M."/>
            <person name="Allen-Vercoe E."/>
            <person name="Young S.K."/>
            <person name="Zeng Q."/>
            <person name="Gargeya S."/>
            <person name="Fitzgerald M."/>
            <person name="Haas B."/>
            <person name="Abouelleil A."/>
            <person name="Alvarado L."/>
            <person name="Arachchi H.M."/>
            <person name="Berlin A."/>
            <person name="Brown A."/>
            <person name="Chapman S.B."/>
            <person name="Chen Z."/>
            <person name="Dunbar C."/>
            <person name="Freedman E."/>
            <person name="Gearin G."/>
            <person name="Gellesch M."/>
            <person name="Goldberg J."/>
            <person name="Griggs A."/>
            <person name="Gujja S."/>
            <person name="Heilman E.R."/>
            <person name="Heiman D."/>
            <person name="Howarth C."/>
            <person name="Larson L."/>
            <person name="Lui A."/>
            <person name="MacDonald P.J."/>
            <person name="Mehta T."/>
            <person name="Montmayeur A."/>
            <person name="Murphy C."/>
            <person name="Neiman D."/>
            <person name="Pearson M."/>
            <person name="Priest M."/>
            <person name="Roberts A."/>
            <person name="Saif S."/>
            <person name="Shea T."/>
            <person name="Shenoy N."/>
            <person name="Sisk P."/>
            <person name="Stolte C."/>
            <person name="Sykes S."/>
            <person name="White J."/>
            <person name="Yandava C."/>
            <person name="Wortman J."/>
            <person name="Nusbaum C."/>
            <person name="Birren B."/>
        </authorList>
    </citation>
    <scope>NUCLEOTIDE SEQUENCE [LARGE SCALE GENOMIC DNA]</scope>
    <source>
        <strain evidence="3 4">WAL-19142</strain>
    </source>
</reference>
<dbReference type="AlphaFoldDB" id="A0A0J9B824"/>
<proteinExistence type="predicted"/>
<dbReference type="InterPro" id="IPR039445">
    <property type="entry name" value="DauR-like_HTH"/>
</dbReference>
<dbReference type="PANTHER" id="PTHR35568:SF1">
    <property type="entry name" value="TRANSCRIPTIONAL REGULATOR DAUR"/>
    <property type="match status" value="1"/>
</dbReference>
<dbReference type="InterPro" id="IPR039446">
    <property type="entry name" value="DauR-like"/>
</dbReference>
<dbReference type="PATRIC" id="fig|742734.4.peg.6068"/>
<dbReference type="OrthoDB" id="9796595at2"/>
<evidence type="ECO:0008006" key="5">
    <source>
        <dbReference type="Google" id="ProtNLM"/>
    </source>
</evidence>
<gene>
    <name evidence="3" type="ORF">HMPREF9470_05660</name>
</gene>
<feature type="domain" description="Transcriptional regulator DauR-like HTH" evidence="2">
    <location>
        <begin position="150"/>
        <end position="211"/>
    </location>
</feature>
<dbReference type="RefSeq" id="WP_007864088.1">
    <property type="nucleotide sequence ID" value="NZ_KQ235890.1"/>
</dbReference>
<dbReference type="GeneID" id="93166871"/>
<evidence type="ECO:0000259" key="2">
    <source>
        <dbReference type="Pfam" id="PF13309"/>
    </source>
</evidence>
<sequence>MKLTETDRKILKSYDTVLDGLADYLGEGCEIVLHSLENLEQSVIKIVNGHHTGRRVGAPITNLALEMLDEIQKNKNQTGISYFTQNKKGEPLKSATIVIRGENDRTIGLLCINFYLNMPLADFLSVFTQGNGSGAGAQAEVFLDSSHGLLEDAVASARQAVSCNPSILPSLKNRNIIRMLYNQGIFNMKNSVDYVASQLNISKNTVYMHLRYIKDEHR</sequence>
<evidence type="ECO:0000313" key="4">
    <source>
        <dbReference type="Proteomes" id="UP000037392"/>
    </source>
</evidence>
<comment type="caution">
    <text evidence="3">The sequence shown here is derived from an EMBL/GenBank/DDBJ whole genome shotgun (WGS) entry which is preliminary data.</text>
</comment>
<dbReference type="Proteomes" id="UP000037392">
    <property type="component" value="Unassembled WGS sequence"/>
</dbReference>
<evidence type="ECO:0000259" key="1">
    <source>
        <dbReference type="Pfam" id="PF08348"/>
    </source>
</evidence>
<dbReference type="Pfam" id="PF13309">
    <property type="entry name" value="HTH_22"/>
    <property type="match status" value="1"/>
</dbReference>
<accession>A0A0J9B824</accession>
<organism evidence="3 4">
    <name type="scientific">[Clostridium] citroniae WAL-19142</name>
    <dbReference type="NCBI Taxonomy" id="742734"/>
    <lineage>
        <taxon>Bacteria</taxon>
        <taxon>Bacillati</taxon>
        <taxon>Bacillota</taxon>
        <taxon>Clostridia</taxon>
        <taxon>Lachnospirales</taxon>
        <taxon>Lachnospiraceae</taxon>
        <taxon>Enterocloster</taxon>
    </lineage>
</organism>
<dbReference type="InterPro" id="IPR013559">
    <property type="entry name" value="YheO"/>
</dbReference>